<dbReference type="InterPro" id="IPR001128">
    <property type="entry name" value="Cyt_P450"/>
</dbReference>
<dbReference type="SUPFAM" id="SSF48264">
    <property type="entry name" value="Cytochrome P450"/>
    <property type="match status" value="1"/>
</dbReference>
<feature type="region of interest" description="Disordered" evidence="4">
    <location>
        <begin position="1"/>
        <end position="23"/>
    </location>
</feature>
<evidence type="ECO:0000256" key="3">
    <source>
        <dbReference type="ARBA" id="ARBA00023004"/>
    </source>
</evidence>
<dbReference type="PRINTS" id="PR00385">
    <property type="entry name" value="P450"/>
</dbReference>
<evidence type="ECO:0000256" key="1">
    <source>
        <dbReference type="ARBA" id="ARBA00022617"/>
    </source>
</evidence>
<dbReference type="PANTHER" id="PTHR24305">
    <property type="entry name" value="CYTOCHROME P450"/>
    <property type="match status" value="1"/>
</dbReference>
<dbReference type="EMBL" id="JAFFGZ010000007">
    <property type="protein sequence ID" value="KAK4641476.1"/>
    <property type="molecule type" value="Genomic_DNA"/>
</dbReference>
<dbReference type="RefSeq" id="XP_062730452.1">
    <property type="nucleotide sequence ID" value="XM_062879395.1"/>
</dbReference>
<gene>
    <name evidence="5" type="ORF">QC761_501510</name>
</gene>
<protein>
    <recommendedName>
        <fullName evidence="7">Cytochrome P450 E-class, group I</fullName>
    </recommendedName>
</protein>
<keyword evidence="3" id="KW-0408">Iron</keyword>
<dbReference type="InterPro" id="IPR002401">
    <property type="entry name" value="Cyt_P450_E_grp-I"/>
</dbReference>
<sequence>MLGTNHCPSRHTHQIADTSRSSLGTRISQHSFAWQTWTPQTSSMDNPNVARLLKNVSGGREGCLLGVGGLSQYQELPGGISTLPGITEVPSRLEDYLSPKMASLLLPSPQLPRLANLLTSSVLLHLLIALLLLSLAYRVHRWHKLCHVPGPFLAGWTSLWLTRGFISYKVYEDMHALTKKYGPVVRVAPNKVIINNIDSIYRITSARSEYKKSDWYLLARVMPGADNLLSMRDPKLRAKRLRHFSGKNQDDFEPAVDKTISTLLDLINTKYLSSPSQHRLMNLAQKSHFYTLDSFGEIAYSQSFGSLDTDSDVLGIVKTGDVTFPLLSAVHNHHKIFQTIQKWPFYYLLPREGDKVGFGRVFGLALEIVNKRSREVGEEGVDKKRDMLQSMMDNGLEGDELRSEVAMSFFVGSDTVASAIRMTMLLLMTHPVVYRRLQEEIDDAAEKGKISRPVTNDEAKRHLPYMQAVIQESLRLFPPSSIVPFFKEVPETGDTVDGYYLPKGTTIGTGCVMWSMNRDEDFWGPDANLFRPERWLEANEERWTEMERCVDLIFGSGKFVCAGKKIAFMQMYKLFPELLRGYNWSLPDPLRLPTIDNPTIWDIHGLMVRIEKR</sequence>
<keyword evidence="2" id="KW-0479">Metal-binding</keyword>
<dbReference type="CDD" id="cd11060">
    <property type="entry name" value="CYP57A1-like"/>
    <property type="match status" value="1"/>
</dbReference>
<evidence type="ECO:0000256" key="2">
    <source>
        <dbReference type="ARBA" id="ARBA00022723"/>
    </source>
</evidence>
<proteinExistence type="predicted"/>
<dbReference type="InterPro" id="IPR036396">
    <property type="entry name" value="Cyt_P450_sf"/>
</dbReference>
<dbReference type="Gene3D" id="1.10.630.10">
    <property type="entry name" value="Cytochrome P450"/>
    <property type="match status" value="1"/>
</dbReference>
<reference evidence="5 6" key="1">
    <citation type="journal article" date="2023" name="bioRxiv">
        <title>High-quality genome assemblies of four members of thePodospora anserinaspecies complex.</title>
        <authorList>
            <person name="Ament-Velasquez S.L."/>
            <person name="Vogan A.A."/>
            <person name="Wallerman O."/>
            <person name="Hartmann F."/>
            <person name="Gautier V."/>
            <person name="Silar P."/>
            <person name="Giraud T."/>
            <person name="Johannesson H."/>
        </authorList>
    </citation>
    <scope>NUCLEOTIDE SEQUENCE [LARGE SCALE GENOMIC DNA]</scope>
    <source>
        <strain evidence="5 6">CBS 112042</strain>
    </source>
</reference>
<name>A0ABR0FBX5_9PEZI</name>
<dbReference type="GeneID" id="87898877"/>
<evidence type="ECO:0000313" key="6">
    <source>
        <dbReference type="Proteomes" id="UP001322138"/>
    </source>
</evidence>
<comment type="caution">
    <text evidence="5">The sequence shown here is derived from an EMBL/GenBank/DDBJ whole genome shotgun (WGS) entry which is preliminary data.</text>
</comment>
<evidence type="ECO:0000313" key="5">
    <source>
        <dbReference type="EMBL" id="KAK4641476.1"/>
    </source>
</evidence>
<dbReference type="InterPro" id="IPR050121">
    <property type="entry name" value="Cytochrome_P450_monoxygenase"/>
</dbReference>
<dbReference type="PRINTS" id="PR00463">
    <property type="entry name" value="EP450I"/>
</dbReference>
<dbReference type="Proteomes" id="UP001322138">
    <property type="component" value="Unassembled WGS sequence"/>
</dbReference>
<dbReference type="Pfam" id="PF00067">
    <property type="entry name" value="p450"/>
    <property type="match status" value="1"/>
</dbReference>
<evidence type="ECO:0000256" key="4">
    <source>
        <dbReference type="SAM" id="MobiDB-lite"/>
    </source>
</evidence>
<accession>A0ABR0FBX5</accession>
<keyword evidence="1" id="KW-0349">Heme</keyword>
<organism evidence="5 6">
    <name type="scientific">Podospora bellae-mahoneyi</name>
    <dbReference type="NCBI Taxonomy" id="2093777"/>
    <lineage>
        <taxon>Eukaryota</taxon>
        <taxon>Fungi</taxon>
        <taxon>Dikarya</taxon>
        <taxon>Ascomycota</taxon>
        <taxon>Pezizomycotina</taxon>
        <taxon>Sordariomycetes</taxon>
        <taxon>Sordariomycetidae</taxon>
        <taxon>Sordariales</taxon>
        <taxon>Podosporaceae</taxon>
        <taxon>Podospora</taxon>
    </lineage>
</organism>
<keyword evidence="6" id="KW-1185">Reference proteome</keyword>
<evidence type="ECO:0008006" key="7">
    <source>
        <dbReference type="Google" id="ProtNLM"/>
    </source>
</evidence>
<dbReference type="PANTHER" id="PTHR24305:SF168">
    <property type="entry name" value="P450, PUTATIVE (EUROFUNG)-RELATED"/>
    <property type="match status" value="1"/>
</dbReference>